<evidence type="ECO:0000256" key="1">
    <source>
        <dbReference type="SAM" id="MobiDB-lite"/>
    </source>
</evidence>
<dbReference type="RefSeq" id="WP_084233871.1">
    <property type="nucleotide sequence ID" value="NZ_FWXW01000002.1"/>
</dbReference>
<dbReference type="Proteomes" id="UP000192790">
    <property type="component" value="Unassembled WGS sequence"/>
</dbReference>
<evidence type="ECO:0008006" key="4">
    <source>
        <dbReference type="Google" id="ProtNLM"/>
    </source>
</evidence>
<name>A0A1W1ZN16_9FIRM</name>
<accession>A0A1W1ZN16</accession>
<protein>
    <recommendedName>
        <fullName evidence="4">Short C-terminal domain-containing protein</fullName>
    </recommendedName>
</protein>
<evidence type="ECO:0000313" key="2">
    <source>
        <dbReference type="EMBL" id="SMC49757.1"/>
    </source>
</evidence>
<sequence length="60" mass="6833">MEIDRPGLERVKREWMLSALKKLLEEQIVTEEAYRRTRSALLKERPPHAGAAGKSDTGRG</sequence>
<reference evidence="2 3" key="1">
    <citation type="submission" date="2017-04" db="EMBL/GenBank/DDBJ databases">
        <authorList>
            <person name="Afonso C.L."/>
            <person name="Miller P.J."/>
            <person name="Scott M.A."/>
            <person name="Spackman E."/>
            <person name="Goraichik I."/>
            <person name="Dimitrov K.M."/>
            <person name="Suarez D.L."/>
            <person name="Swayne D.E."/>
        </authorList>
    </citation>
    <scope>NUCLEOTIDE SEQUENCE [LARGE SCALE GENOMIC DNA]</scope>
    <source>
        <strain evidence="2 3">DSM 12816</strain>
    </source>
</reference>
<dbReference type="EMBL" id="FWXW01000002">
    <property type="protein sequence ID" value="SMC49757.1"/>
    <property type="molecule type" value="Genomic_DNA"/>
</dbReference>
<feature type="region of interest" description="Disordered" evidence="1">
    <location>
        <begin position="39"/>
        <end position="60"/>
    </location>
</feature>
<gene>
    <name evidence="2" type="ORF">SAMN02745168_1259</name>
</gene>
<proteinExistence type="predicted"/>
<organism evidence="2 3">
    <name type="scientific">Papillibacter cinnamivorans DSM 12816</name>
    <dbReference type="NCBI Taxonomy" id="1122930"/>
    <lineage>
        <taxon>Bacteria</taxon>
        <taxon>Bacillati</taxon>
        <taxon>Bacillota</taxon>
        <taxon>Clostridia</taxon>
        <taxon>Eubacteriales</taxon>
        <taxon>Oscillospiraceae</taxon>
        <taxon>Papillibacter</taxon>
    </lineage>
</organism>
<dbReference type="STRING" id="1122930.SAMN02745168_1259"/>
<dbReference type="AlphaFoldDB" id="A0A1W1ZN16"/>
<evidence type="ECO:0000313" key="3">
    <source>
        <dbReference type="Proteomes" id="UP000192790"/>
    </source>
</evidence>
<keyword evidence="3" id="KW-1185">Reference proteome</keyword>